<evidence type="ECO:0000256" key="2">
    <source>
        <dbReference type="ARBA" id="ARBA00022490"/>
    </source>
</evidence>
<proteinExistence type="inferred from homology"/>
<evidence type="ECO:0000313" key="8">
    <source>
        <dbReference type="EMBL" id="KAF0035586.1"/>
    </source>
</evidence>
<dbReference type="EMBL" id="VEVO01000011">
    <property type="protein sequence ID" value="KAF0035586.1"/>
    <property type="molecule type" value="Genomic_DNA"/>
</dbReference>
<dbReference type="Pfam" id="PF14738">
    <property type="entry name" value="CFAP91"/>
    <property type="match status" value="1"/>
</dbReference>
<keyword evidence="4" id="KW-0966">Cell projection</keyword>
<name>A0A6A4SK25_SCOMX</name>
<dbReference type="InterPro" id="IPR032840">
    <property type="entry name" value="CFAP91_dom"/>
</dbReference>
<dbReference type="Proteomes" id="UP000438429">
    <property type="component" value="Unassembled WGS sequence"/>
</dbReference>
<accession>A0A6A4SK25</accession>
<feature type="domain" description="CFAP91" evidence="7">
    <location>
        <begin position="130"/>
        <end position="168"/>
    </location>
</feature>
<dbReference type="PANTHER" id="PTHR22455:SF10">
    <property type="entry name" value="CILIA- AND FLAGELLA-ASSOCIATED PROTEIN 91"/>
    <property type="match status" value="1"/>
</dbReference>
<protein>
    <recommendedName>
        <fullName evidence="6">Cilia- and flagella-associated protein 91</fullName>
    </recommendedName>
</protein>
<gene>
    <name evidence="8" type="ORF">F2P81_013344</name>
</gene>
<reference evidence="8 9" key="1">
    <citation type="submission" date="2019-06" db="EMBL/GenBank/DDBJ databases">
        <title>Draft genomes of female and male turbot (Scophthalmus maximus).</title>
        <authorList>
            <person name="Xu H."/>
            <person name="Xu X.-W."/>
            <person name="Shao C."/>
            <person name="Chen S."/>
        </authorList>
    </citation>
    <scope>NUCLEOTIDE SEQUENCE [LARGE SCALE GENOMIC DNA]</scope>
    <source>
        <strain evidence="8">Ysfricsl-2016a</strain>
        <tissue evidence="8">Blood</tissue>
    </source>
</reference>
<sequence length="169" mass="18882">MDGSISRSAPRNKPAGRFFRPQRLYDYLYDPVHALSSEADHVRSGLEARVRMVPEFGCMFSDLPHHPRFTVRLDATDPVPPSIDRRWRGHAQQLAGPLTSCAQQLPREDFVTAAGQNAGLQPTHLSVGFQTDYRESETQTDPYSPEYVLRPGTTPPELLLLAPLTLGTK</sequence>
<evidence type="ECO:0000256" key="1">
    <source>
        <dbReference type="ARBA" id="ARBA00004430"/>
    </source>
</evidence>
<evidence type="ECO:0000256" key="3">
    <source>
        <dbReference type="ARBA" id="ARBA00023212"/>
    </source>
</evidence>
<comment type="subcellular location">
    <subcellularLocation>
        <location evidence="1">Cytoplasm</location>
        <location evidence="1">Cytoskeleton</location>
        <location evidence="1">Cilium axoneme</location>
    </subcellularLocation>
</comment>
<comment type="similarity">
    <text evidence="5">Belongs to the CFAP91 family.</text>
</comment>
<dbReference type="PANTHER" id="PTHR22455">
    <property type="entry name" value="CILIA- AND FLAGELLA-ASSOCIATED PROTEIN 91"/>
    <property type="match status" value="1"/>
</dbReference>
<comment type="caution">
    <text evidence="8">The sequence shown here is derived from an EMBL/GenBank/DDBJ whole genome shotgun (WGS) entry which is preliminary data.</text>
</comment>
<evidence type="ECO:0000313" key="9">
    <source>
        <dbReference type="Proteomes" id="UP000438429"/>
    </source>
</evidence>
<dbReference type="GO" id="GO:0005930">
    <property type="term" value="C:axoneme"/>
    <property type="evidence" value="ECO:0007669"/>
    <property type="project" value="UniProtKB-SubCell"/>
</dbReference>
<keyword evidence="2" id="KW-0963">Cytoplasm</keyword>
<organism evidence="8 9">
    <name type="scientific">Scophthalmus maximus</name>
    <name type="common">Turbot</name>
    <name type="synonym">Psetta maxima</name>
    <dbReference type="NCBI Taxonomy" id="52904"/>
    <lineage>
        <taxon>Eukaryota</taxon>
        <taxon>Metazoa</taxon>
        <taxon>Chordata</taxon>
        <taxon>Craniata</taxon>
        <taxon>Vertebrata</taxon>
        <taxon>Euteleostomi</taxon>
        <taxon>Actinopterygii</taxon>
        <taxon>Neopterygii</taxon>
        <taxon>Teleostei</taxon>
        <taxon>Neoteleostei</taxon>
        <taxon>Acanthomorphata</taxon>
        <taxon>Carangaria</taxon>
        <taxon>Pleuronectiformes</taxon>
        <taxon>Pleuronectoidei</taxon>
        <taxon>Scophthalmidae</taxon>
        <taxon>Scophthalmus</taxon>
    </lineage>
</organism>
<dbReference type="AlphaFoldDB" id="A0A6A4SK25"/>
<evidence type="ECO:0000256" key="4">
    <source>
        <dbReference type="ARBA" id="ARBA00023273"/>
    </source>
</evidence>
<evidence type="ECO:0000259" key="7">
    <source>
        <dbReference type="Pfam" id="PF14738"/>
    </source>
</evidence>
<dbReference type="InterPro" id="IPR026720">
    <property type="entry name" value="CFAP91"/>
</dbReference>
<evidence type="ECO:0000256" key="6">
    <source>
        <dbReference type="ARBA" id="ARBA00029555"/>
    </source>
</evidence>
<keyword evidence="3" id="KW-0206">Cytoskeleton</keyword>
<evidence type="ECO:0000256" key="5">
    <source>
        <dbReference type="ARBA" id="ARBA00029468"/>
    </source>
</evidence>